<feature type="region of interest" description="Disordered" evidence="1">
    <location>
        <begin position="23"/>
        <end position="49"/>
    </location>
</feature>
<sequence>IVASPTRAPPQDTEEWVDRFATLFSPPTPRASPTNTPAPLLQFDSPRSPDSEFGAFVSVLPSQDPLTTTPFPPTDAEPSTQHMFFSEAIRAHERNKQEVLDELLHNEDHAKDSHNNIAMDAVSMNLRT</sequence>
<comment type="caution">
    <text evidence="2">The sequence shown here is derived from an EMBL/GenBank/DDBJ whole genome shotgun (WGS) entry which is preliminary data.</text>
</comment>
<dbReference type="AlphaFoldDB" id="A0AA39NSQ7"/>
<reference evidence="2" key="1">
    <citation type="submission" date="2023-06" db="EMBL/GenBank/DDBJ databases">
        <authorList>
            <consortium name="Lawrence Berkeley National Laboratory"/>
            <person name="Ahrendt S."/>
            <person name="Sahu N."/>
            <person name="Indic B."/>
            <person name="Wong-Bajracharya J."/>
            <person name="Merenyi Z."/>
            <person name="Ke H.-M."/>
            <person name="Monk M."/>
            <person name="Kocsube S."/>
            <person name="Drula E."/>
            <person name="Lipzen A."/>
            <person name="Balint B."/>
            <person name="Henrissat B."/>
            <person name="Andreopoulos B."/>
            <person name="Martin F.M."/>
            <person name="Harder C.B."/>
            <person name="Rigling D."/>
            <person name="Ford K.L."/>
            <person name="Foster G.D."/>
            <person name="Pangilinan J."/>
            <person name="Papanicolaou A."/>
            <person name="Barry K."/>
            <person name="LaButti K."/>
            <person name="Viragh M."/>
            <person name="Koriabine M."/>
            <person name="Yan M."/>
            <person name="Riley R."/>
            <person name="Champramary S."/>
            <person name="Plett K.L."/>
            <person name="Tsai I.J."/>
            <person name="Slot J."/>
            <person name="Sipos G."/>
            <person name="Plett J."/>
            <person name="Nagy L.G."/>
            <person name="Grigoriev I.V."/>
        </authorList>
    </citation>
    <scope>NUCLEOTIDE SEQUENCE</scope>
    <source>
        <strain evidence="2">ICMP 16352</strain>
    </source>
</reference>
<feature type="non-terminal residue" evidence="2">
    <location>
        <position position="1"/>
    </location>
</feature>
<gene>
    <name evidence="2" type="ORF">IW261DRAFT_1344989</name>
</gene>
<keyword evidence="3" id="KW-1185">Reference proteome</keyword>
<name>A0AA39NSQ7_9AGAR</name>
<proteinExistence type="predicted"/>
<evidence type="ECO:0000313" key="2">
    <source>
        <dbReference type="EMBL" id="KAK0470975.1"/>
    </source>
</evidence>
<accession>A0AA39NSQ7</accession>
<dbReference type="Proteomes" id="UP001175227">
    <property type="component" value="Unassembled WGS sequence"/>
</dbReference>
<organism evidence="2 3">
    <name type="scientific">Armillaria novae-zelandiae</name>
    <dbReference type="NCBI Taxonomy" id="153914"/>
    <lineage>
        <taxon>Eukaryota</taxon>
        <taxon>Fungi</taxon>
        <taxon>Dikarya</taxon>
        <taxon>Basidiomycota</taxon>
        <taxon>Agaricomycotina</taxon>
        <taxon>Agaricomycetes</taxon>
        <taxon>Agaricomycetidae</taxon>
        <taxon>Agaricales</taxon>
        <taxon>Marasmiineae</taxon>
        <taxon>Physalacriaceae</taxon>
        <taxon>Armillaria</taxon>
    </lineage>
</organism>
<protein>
    <submittedName>
        <fullName evidence="2">Uncharacterized protein</fullName>
    </submittedName>
</protein>
<dbReference type="EMBL" id="JAUEPR010000056">
    <property type="protein sequence ID" value="KAK0470975.1"/>
    <property type="molecule type" value="Genomic_DNA"/>
</dbReference>
<evidence type="ECO:0000313" key="3">
    <source>
        <dbReference type="Proteomes" id="UP001175227"/>
    </source>
</evidence>
<evidence type="ECO:0000256" key="1">
    <source>
        <dbReference type="SAM" id="MobiDB-lite"/>
    </source>
</evidence>